<dbReference type="InterPro" id="IPR022742">
    <property type="entry name" value="Hydrolase_4"/>
</dbReference>
<name>A0A6S9I0E5_HETAK</name>
<dbReference type="Gene3D" id="3.40.50.1820">
    <property type="entry name" value="alpha/beta hydrolase"/>
    <property type="match status" value="1"/>
</dbReference>
<dbReference type="PANTHER" id="PTHR12277">
    <property type="entry name" value="ALPHA/BETA HYDROLASE DOMAIN-CONTAINING PROTEIN"/>
    <property type="match status" value="1"/>
</dbReference>
<accession>A0A6S9I0E5</accession>
<dbReference type="Pfam" id="PF12146">
    <property type="entry name" value="Hydrolase_4"/>
    <property type="match status" value="1"/>
</dbReference>
<gene>
    <name evidence="2" type="ORF">HAKA00212_LOCUS7994</name>
</gene>
<dbReference type="AlphaFoldDB" id="A0A6S9I0E5"/>
<organism evidence="2">
    <name type="scientific">Heterosigma akashiwo</name>
    <name type="common">Chromophytic alga</name>
    <name type="synonym">Heterosigma carterae</name>
    <dbReference type="NCBI Taxonomy" id="2829"/>
    <lineage>
        <taxon>Eukaryota</taxon>
        <taxon>Sar</taxon>
        <taxon>Stramenopiles</taxon>
        <taxon>Ochrophyta</taxon>
        <taxon>Raphidophyceae</taxon>
        <taxon>Chattonellales</taxon>
        <taxon>Chattonellaceae</taxon>
        <taxon>Heterosigma</taxon>
    </lineage>
</organism>
<reference evidence="2" key="1">
    <citation type="submission" date="2021-01" db="EMBL/GenBank/DDBJ databases">
        <authorList>
            <person name="Corre E."/>
            <person name="Pelletier E."/>
            <person name="Niang G."/>
            <person name="Scheremetjew M."/>
            <person name="Finn R."/>
            <person name="Kale V."/>
            <person name="Holt S."/>
            <person name="Cochrane G."/>
            <person name="Meng A."/>
            <person name="Brown T."/>
            <person name="Cohen L."/>
        </authorList>
    </citation>
    <scope>NUCLEOTIDE SEQUENCE</scope>
    <source>
        <strain evidence="2">CCMP3107</strain>
    </source>
</reference>
<proteinExistence type="predicted"/>
<dbReference type="InterPro" id="IPR029058">
    <property type="entry name" value="AB_hydrolase_fold"/>
</dbReference>
<protein>
    <recommendedName>
        <fullName evidence="1">Serine aminopeptidase S33 domain-containing protein</fullName>
    </recommendedName>
</protein>
<evidence type="ECO:0000259" key="1">
    <source>
        <dbReference type="Pfam" id="PF12146"/>
    </source>
</evidence>
<evidence type="ECO:0000313" key="2">
    <source>
        <dbReference type="EMBL" id="CAE0629312.1"/>
    </source>
</evidence>
<feature type="domain" description="Serine aminopeptidase S33" evidence="1">
    <location>
        <begin position="88"/>
        <end position="196"/>
    </location>
</feature>
<dbReference type="SUPFAM" id="SSF53474">
    <property type="entry name" value="alpha/beta-Hydrolases"/>
    <property type="match status" value="1"/>
</dbReference>
<sequence length="303" mass="33312">MGGVPGQLLCFWCRGGCSTARVAGALAFFPPEEQTYHLHKDPHTKEIQFIVNPDLEPLPYENTQTIILNTRRKKVITAVLYRAEGASKTIVYSHGNATDLGAMHDRYVGLATILKVNVLAYDYTGYGQSSGDMCTEPDTYADIEAACQWVIENISSNPAEDLILYGQSVGSGPSCYYASRHAAAGVILHSPFLSGMRVFTASRALACLDIFPNIKRIQKVQCPVMVIHGLADEEVPCAHGQGLHAAVPRDLQREPWWVPEKGHNNICSGDAIPEYYERINKFLGSLKEEAEVQIDSGEISLKN</sequence>
<dbReference type="PANTHER" id="PTHR12277:SF81">
    <property type="entry name" value="PROTEIN ABHD13"/>
    <property type="match status" value="1"/>
</dbReference>
<dbReference type="EMBL" id="HBIU01017127">
    <property type="protein sequence ID" value="CAE0629312.1"/>
    <property type="molecule type" value="Transcribed_RNA"/>
</dbReference>